<feature type="domain" description="Heparin-sulfate lyase N-terminal" evidence="6">
    <location>
        <begin position="37"/>
        <end position="153"/>
    </location>
</feature>
<comment type="caution">
    <text evidence="7">The sequence shown here is derived from an EMBL/GenBank/DDBJ whole genome shotgun (WGS) entry which is preliminary data.</text>
</comment>
<accession>A0A9D1HBH6</accession>
<reference evidence="7" key="1">
    <citation type="submission" date="2020-10" db="EMBL/GenBank/DDBJ databases">
        <authorList>
            <person name="Gilroy R."/>
        </authorList>
    </citation>
    <scope>NUCLEOTIDE SEQUENCE</scope>
    <source>
        <strain evidence="7">1383</strain>
    </source>
</reference>
<dbReference type="Pfam" id="PF07940">
    <property type="entry name" value="Hepar_II_III_C"/>
    <property type="match status" value="1"/>
</dbReference>
<dbReference type="AlphaFoldDB" id="A0A9D1HBH6"/>
<dbReference type="Gene3D" id="1.50.10.100">
    <property type="entry name" value="Chondroitin AC/alginate lyase"/>
    <property type="match status" value="1"/>
</dbReference>
<sequence>NWIKFLLTEEGKIDEMLRSRMHDSLYAQYRILNECLEYHLLGNHLLEDGFSLVVGGLYFSNKKWFGKGRKIVTDELNEQVLEDGGHFELSPMYHRILFGRLLDCIHMVQVYSDTLPGTGDLLHFLREKASQMRGWMDHVRFADGTFPLLNDSAEGIAYTDLQLDDYADRLGIPASTSSLSSSGYRKIVHPRYECFVDIGHIGPSYIPGHAHADTFNFVLRVDGCDTICDTGISTYEKNQRRHYERSTQAHNTVIVAGENSSDVWGGFRAGRKAEVKIEKDTPEEIIARHNGYRPMGIVHRRGWCFTPTSIEVTDRVFDPHAREHTAILNLSPDFILEGNVLYNIRTRIEIQGAEKIEIVPERISRKYNEFIEIKKVRIQFSDTLKIHIEIL</sequence>
<comment type="subcellular location">
    <subcellularLocation>
        <location evidence="1">Periplasm</location>
    </subcellularLocation>
</comment>
<evidence type="ECO:0000313" key="8">
    <source>
        <dbReference type="Proteomes" id="UP000824161"/>
    </source>
</evidence>
<keyword evidence="4 7" id="KW-0456">Lyase</keyword>
<dbReference type="GO" id="GO:0042597">
    <property type="term" value="C:periplasmic space"/>
    <property type="evidence" value="ECO:0007669"/>
    <property type="project" value="UniProtKB-SubCell"/>
</dbReference>
<dbReference type="InterPro" id="IPR031680">
    <property type="entry name" value="Hepar_II_III_N"/>
</dbReference>
<dbReference type="InterPro" id="IPR008929">
    <property type="entry name" value="Chondroitin_lyas"/>
</dbReference>
<reference evidence="7" key="2">
    <citation type="journal article" date="2021" name="PeerJ">
        <title>Extensive microbial diversity within the chicken gut microbiome revealed by metagenomics and culture.</title>
        <authorList>
            <person name="Gilroy R."/>
            <person name="Ravi A."/>
            <person name="Getino M."/>
            <person name="Pursley I."/>
            <person name="Horton D.L."/>
            <person name="Alikhan N.F."/>
            <person name="Baker D."/>
            <person name="Gharbi K."/>
            <person name="Hall N."/>
            <person name="Watson M."/>
            <person name="Adriaenssens E.M."/>
            <person name="Foster-Nyarko E."/>
            <person name="Jarju S."/>
            <person name="Secka A."/>
            <person name="Antonio M."/>
            <person name="Oren A."/>
            <person name="Chaudhuri R.R."/>
            <person name="La Ragione R."/>
            <person name="Hildebrand F."/>
            <person name="Pallen M.J."/>
        </authorList>
    </citation>
    <scope>NUCLEOTIDE SEQUENCE</scope>
    <source>
        <strain evidence="7">1383</strain>
    </source>
</reference>
<evidence type="ECO:0000256" key="2">
    <source>
        <dbReference type="ARBA" id="ARBA00022729"/>
    </source>
</evidence>
<keyword evidence="3" id="KW-0574">Periplasm</keyword>
<evidence type="ECO:0000259" key="5">
    <source>
        <dbReference type="Pfam" id="PF07940"/>
    </source>
</evidence>
<dbReference type="Proteomes" id="UP000824161">
    <property type="component" value="Unassembled WGS sequence"/>
</dbReference>
<dbReference type="PANTHER" id="PTHR39210">
    <property type="entry name" value="HEPARIN-SULFATE LYASE"/>
    <property type="match status" value="1"/>
</dbReference>
<dbReference type="InterPro" id="IPR012480">
    <property type="entry name" value="Hepar_II_III_C"/>
</dbReference>
<evidence type="ECO:0000256" key="1">
    <source>
        <dbReference type="ARBA" id="ARBA00004418"/>
    </source>
</evidence>
<dbReference type="SUPFAM" id="SSF48230">
    <property type="entry name" value="Chondroitin AC/alginate lyase"/>
    <property type="match status" value="1"/>
</dbReference>
<organism evidence="7 8">
    <name type="scientific">Candidatus Merdimorpha stercoravium</name>
    <dbReference type="NCBI Taxonomy" id="2840863"/>
    <lineage>
        <taxon>Bacteria</taxon>
        <taxon>Pseudomonadati</taxon>
        <taxon>Bacteroidota</taxon>
        <taxon>Flavobacteriia</taxon>
        <taxon>Flavobacteriales</taxon>
        <taxon>Candidatus Merdimorpha</taxon>
    </lineage>
</organism>
<dbReference type="Gene3D" id="2.70.98.70">
    <property type="match status" value="1"/>
</dbReference>
<dbReference type="GO" id="GO:0016829">
    <property type="term" value="F:lyase activity"/>
    <property type="evidence" value="ECO:0007669"/>
    <property type="project" value="UniProtKB-KW"/>
</dbReference>
<keyword evidence="2" id="KW-0732">Signal</keyword>
<name>A0A9D1HBH6_9FLAO</name>
<evidence type="ECO:0000256" key="3">
    <source>
        <dbReference type="ARBA" id="ARBA00022764"/>
    </source>
</evidence>
<gene>
    <name evidence="7" type="ORF">IAC44_04100</name>
</gene>
<proteinExistence type="predicted"/>
<dbReference type="EMBL" id="DVLY01000095">
    <property type="protein sequence ID" value="HIT98002.1"/>
    <property type="molecule type" value="Genomic_DNA"/>
</dbReference>
<feature type="domain" description="Heparinase II/III-like C-terminal" evidence="5">
    <location>
        <begin position="175"/>
        <end position="334"/>
    </location>
</feature>
<dbReference type="PANTHER" id="PTHR39210:SF1">
    <property type="entry name" value="HEPARIN-SULFATE LYASE"/>
    <property type="match status" value="1"/>
</dbReference>
<evidence type="ECO:0000256" key="4">
    <source>
        <dbReference type="ARBA" id="ARBA00023239"/>
    </source>
</evidence>
<evidence type="ECO:0000259" key="6">
    <source>
        <dbReference type="Pfam" id="PF16889"/>
    </source>
</evidence>
<protein>
    <submittedName>
        <fullName evidence="7">Alginate lyase family protein</fullName>
    </submittedName>
</protein>
<feature type="non-terminal residue" evidence="7">
    <location>
        <position position="1"/>
    </location>
</feature>
<dbReference type="Pfam" id="PF16889">
    <property type="entry name" value="Hepar_II_III_N"/>
    <property type="match status" value="1"/>
</dbReference>
<evidence type="ECO:0000313" key="7">
    <source>
        <dbReference type="EMBL" id="HIT98002.1"/>
    </source>
</evidence>